<dbReference type="GeneID" id="118467318"/>
<dbReference type="OrthoDB" id="8191899at2759"/>
<evidence type="ECO:0000313" key="2">
    <source>
        <dbReference type="EnsemblMetazoa" id="AALB005529-PA"/>
    </source>
</evidence>
<feature type="compositionally biased region" description="Low complexity" evidence="1">
    <location>
        <begin position="196"/>
        <end position="207"/>
    </location>
</feature>
<dbReference type="KEGG" id="aali:118467318"/>
<dbReference type="AlphaFoldDB" id="A0A182FG88"/>
<organism evidence="2 3">
    <name type="scientific">Anopheles albimanus</name>
    <name type="common">New world malaria mosquito</name>
    <dbReference type="NCBI Taxonomy" id="7167"/>
    <lineage>
        <taxon>Eukaryota</taxon>
        <taxon>Metazoa</taxon>
        <taxon>Ecdysozoa</taxon>
        <taxon>Arthropoda</taxon>
        <taxon>Hexapoda</taxon>
        <taxon>Insecta</taxon>
        <taxon>Pterygota</taxon>
        <taxon>Neoptera</taxon>
        <taxon>Endopterygota</taxon>
        <taxon>Diptera</taxon>
        <taxon>Nematocera</taxon>
        <taxon>Culicoidea</taxon>
        <taxon>Culicidae</taxon>
        <taxon>Anophelinae</taxon>
        <taxon>Anopheles</taxon>
    </lineage>
</organism>
<protein>
    <submittedName>
        <fullName evidence="2">Uncharacterized protein</fullName>
    </submittedName>
</protein>
<dbReference type="VEuPathDB" id="VectorBase:AALB20_032891"/>
<name>A0A182FG88_ANOAL</name>
<sequence length="295" mass="32733">MSARRGLRTRVYDANMSMVENNYKAALERLERSRRATSLEREAKPRASPFTGGASAALANRYDFNGSIVDEELQAARSRASKVIHEKSVIDQRAEQFRSSSLAPAPLNSVLLENEFDDQVQATLDRIRASKTLLSQLQSDDALESYRSEARSKLSEQTARKLAEKAVANYDDEAFASTGMTTRKALKIRATSELQSTTKSSSSNSSKWQDETAESYASKRANATRARLQDIDQEIEDFEQKQAARARRSAQLKQLLAETAAEDIVPASYSAHSDGTKVTTGVVKFKSTQKKMVSF</sequence>
<dbReference type="VEuPathDB" id="VectorBase:AALB005529"/>
<reference evidence="2 3" key="1">
    <citation type="journal article" date="2017" name="G3 (Bethesda)">
        <title>The Physical Genome Mapping of Anopheles albimanus Corrected Scaffold Misassemblies and Identified Interarm Rearrangements in Genus Anopheles.</title>
        <authorList>
            <person name="Artemov G.N."/>
            <person name="Peery A.N."/>
            <person name="Jiang X."/>
            <person name="Tu Z."/>
            <person name="Stegniy V.N."/>
            <person name="Sharakhova M.V."/>
            <person name="Sharakhov I.V."/>
        </authorList>
    </citation>
    <scope>NUCLEOTIDE SEQUENCE [LARGE SCALE GENOMIC DNA]</scope>
    <source>
        <strain evidence="2 3">ALBI9_A</strain>
    </source>
</reference>
<evidence type="ECO:0000256" key="1">
    <source>
        <dbReference type="SAM" id="MobiDB-lite"/>
    </source>
</evidence>
<dbReference type="Proteomes" id="UP000069272">
    <property type="component" value="Chromosome 3L"/>
</dbReference>
<feature type="region of interest" description="Disordered" evidence="1">
    <location>
        <begin position="191"/>
        <end position="224"/>
    </location>
</feature>
<proteinExistence type="predicted"/>
<evidence type="ECO:0000313" key="3">
    <source>
        <dbReference type="Proteomes" id="UP000069272"/>
    </source>
</evidence>
<reference evidence="2" key="2">
    <citation type="submission" date="2022-08" db="UniProtKB">
        <authorList>
            <consortium name="EnsemblMetazoa"/>
        </authorList>
    </citation>
    <scope>IDENTIFICATION</scope>
    <source>
        <strain evidence="2">STECLA/ALBI9_A</strain>
    </source>
</reference>
<keyword evidence="3" id="KW-1185">Reference proteome</keyword>
<accession>A0A182FG88</accession>
<dbReference type="EnsemblMetazoa" id="AALB005529-RA">
    <property type="protein sequence ID" value="AALB005529-PA"/>
    <property type="gene ID" value="AALB005529"/>
</dbReference>
<dbReference type="RefSeq" id="XP_035793549.1">
    <property type="nucleotide sequence ID" value="XM_035937656.1"/>
</dbReference>